<dbReference type="GO" id="GO:0051301">
    <property type="term" value="P:cell division"/>
    <property type="evidence" value="ECO:0007669"/>
    <property type="project" value="UniProtKB-KW"/>
</dbReference>
<evidence type="ECO:0000256" key="9">
    <source>
        <dbReference type="ARBA" id="ARBA00023306"/>
    </source>
</evidence>
<keyword evidence="9" id="KW-0131">Cell cycle</keyword>
<comment type="subcellular location">
    <subcellularLocation>
        <location evidence="1">Cell inner membrane</location>
        <topology evidence="1">Single-pass membrane protein</topology>
    </subcellularLocation>
</comment>
<keyword evidence="8 13" id="KW-0472">Membrane</keyword>
<accession>Q8D359</accession>
<evidence type="ECO:0000256" key="3">
    <source>
        <dbReference type="ARBA" id="ARBA00022519"/>
    </source>
</evidence>
<evidence type="ECO:0000256" key="1">
    <source>
        <dbReference type="ARBA" id="ARBA00004377"/>
    </source>
</evidence>
<reference evidence="14 15" key="1">
    <citation type="journal article" date="2002" name="Nat. Genet.">
        <title>Genome sequence of the endocellular obligate symbiont of tsetse flies, Wigglesworthia glossinidia.</title>
        <authorList>
            <person name="Akman L."/>
            <person name="Yamashita A."/>
            <person name="Watanabe H."/>
            <person name="Oshima K."/>
            <person name="Shiba T."/>
            <person name="Hattori M."/>
            <person name="Aksoy S."/>
        </authorList>
    </citation>
    <scope>NUCLEOTIDE SEQUENCE [LARGE SCALE GENOMIC DNA]</scope>
</reference>
<dbReference type="eggNOG" id="COG3105">
    <property type="taxonomic scope" value="Bacteria"/>
</dbReference>
<evidence type="ECO:0000256" key="4">
    <source>
        <dbReference type="ARBA" id="ARBA00022618"/>
    </source>
</evidence>
<dbReference type="STRING" id="36870.gene:10368630"/>
<gene>
    <name evidence="14" type="primary">yhcB</name>
</gene>
<dbReference type="AlphaFoldDB" id="Q8D359"/>
<comment type="similarity">
    <text evidence="10">Belongs to the ZapG family.</text>
</comment>
<keyword evidence="5 13" id="KW-0812">Transmembrane</keyword>
<evidence type="ECO:0000256" key="6">
    <source>
        <dbReference type="ARBA" id="ARBA00022960"/>
    </source>
</evidence>
<dbReference type="EMBL" id="BA000021">
    <property type="protein sequence ID" value="BAC24288.1"/>
    <property type="molecule type" value="Genomic_DNA"/>
</dbReference>
<keyword evidence="6" id="KW-0133">Cell shape</keyword>
<protein>
    <recommendedName>
        <fullName evidence="11">Z-ring associated protein G</fullName>
    </recommendedName>
    <alternativeName>
        <fullName evidence="12">Cell division protein ZapG</fullName>
    </alternativeName>
</protein>
<keyword evidence="3" id="KW-0997">Cell inner membrane</keyword>
<evidence type="ECO:0000256" key="5">
    <source>
        <dbReference type="ARBA" id="ARBA00022692"/>
    </source>
</evidence>
<keyword evidence="2" id="KW-1003">Cell membrane</keyword>
<dbReference type="GO" id="GO:0008360">
    <property type="term" value="P:regulation of cell shape"/>
    <property type="evidence" value="ECO:0007669"/>
    <property type="project" value="UniProtKB-KW"/>
</dbReference>
<evidence type="ECO:0000313" key="15">
    <source>
        <dbReference type="Proteomes" id="UP000000562"/>
    </source>
</evidence>
<dbReference type="KEGG" id="wbr:yhcB"/>
<evidence type="ECO:0000256" key="2">
    <source>
        <dbReference type="ARBA" id="ARBA00022475"/>
    </source>
</evidence>
<dbReference type="GO" id="GO:0005886">
    <property type="term" value="C:plasma membrane"/>
    <property type="evidence" value="ECO:0007669"/>
    <property type="project" value="UniProtKB-SubCell"/>
</dbReference>
<dbReference type="HOGENOM" id="CLU_135606_1_0_6"/>
<name>Q8D359_WIGBR</name>
<evidence type="ECO:0000256" key="13">
    <source>
        <dbReference type="SAM" id="Phobius"/>
    </source>
</evidence>
<dbReference type="PANTHER" id="PTHR39579:SF1">
    <property type="entry name" value="INNER MEMBRANE PROTEIN YHCB"/>
    <property type="match status" value="1"/>
</dbReference>
<keyword evidence="7 13" id="KW-1133">Transmembrane helix</keyword>
<keyword evidence="15" id="KW-1185">Reference proteome</keyword>
<dbReference type="InterPro" id="IPR009386">
    <property type="entry name" value="ZapG-like"/>
</dbReference>
<dbReference type="Pfam" id="PF06295">
    <property type="entry name" value="ZapG-like"/>
    <property type="match status" value="1"/>
</dbReference>
<evidence type="ECO:0000256" key="11">
    <source>
        <dbReference type="ARBA" id="ARBA00035703"/>
    </source>
</evidence>
<organism evidence="14 15">
    <name type="scientific">Wigglesworthia glossinidia brevipalpis</name>
    <dbReference type="NCBI Taxonomy" id="36870"/>
    <lineage>
        <taxon>Bacteria</taxon>
        <taxon>Pseudomonadati</taxon>
        <taxon>Pseudomonadota</taxon>
        <taxon>Gammaproteobacteria</taxon>
        <taxon>Enterobacterales</taxon>
        <taxon>Erwiniaceae</taxon>
        <taxon>Wigglesworthia</taxon>
    </lineage>
</organism>
<keyword evidence="4" id="KW-0132">Cell division</keyword>
<dbReference type="PANTHER" id="PTHR39579">
    <property type="entry name" value="INNER MEMBRANE PROTEIN YHCB"/>
    <property type="match status" value="1"/>
</dbReference>
<proteinExistence type="inferred from homology"/>
<evidence type="ECO:0000256" key="12">
    <source>
        <dbReference type="ARBA" id="ARBA00035727"/>
    </source>
</evidence>
<evidence type="ECO:0000256" key="7">
    <source>
        <dbReference type="ARBA" id="ARBA00022989"/>
    </source>
</evidence>
<evidence type="ECO:0000256" key="8">
    <source>
        <dbReference type="ARBA" id="ARBA00023136"/>
    </source>
</evidence>
<feature type="transmembrane region" description="Helical" evidence="13">
    <location>
        <begin position="6"/>
        <end position="24"/>
    </location>
</feature>
<evidence type="ECO:0000313" key="14">
    <source>
        <dbReference type="EMBL" id="BAC24288.1"/>
    </source>
</evidence>
<dbReference type="Proteomes" id="UP000000562">
    <property type="component" value="Chromosome"/>
</dbReference>
<evidence type="ECO:0000256" key="10">
    <source>
        <dbReference type="ARBA" id="ARBA00035657"/>
    </source>
</evidence>
<sequence length="123" mass="15115">MLQYVFIGFILGLIIGLIIMRYGNKTIRNQNKIKKNLEESKEEFIEYKKEIKDHLFKSMELLEKLTSDYHNLYNHIYKGYKFFIYKKSKKNYIKNENEFFFEKTQPRDYPIKNDKIILNKIKK</sequence>